<accession>A0AAX1NAB8</accession>
<sequence length="98" mass="11019">MTDSLTGDVNNEITPNNAVTLFGDRIKIEGDEAHQEEVGLFFVNLEDQSKTKVSQLISNENKAVIFMVPTLPKGNYELELVSLNKLIKSPIKEHLKMF</sequence>
<dbReference type="InterPro" id="IPR027824">
    <property type="entry name" value="DUF4469"/>
</dbReference>
<feature type="domain" description="DUF4469" evidence="1">
    <location>
        <begin position="2"/>
        <end position="80"/>
    </location>
</feature>
<organism evidence="2 3">
    <name type="scientific">Flammeovirga yaeyamensis</name>
    <dbReference type="NCBI Taxonomy" id="367791"/>
    <lineage>
        <taxon>Bacteria</taxon>
        <taxon>Pseudomonadati</taxon>
        <taxon>Bacteroidota</taxon>
        <taxon>Cytophagia</taxon>
        <taxon>Cytophagales</taxon>
        <taxon>Flammeovirgaceae</taxon>
        <taxon>Flammeovirga</taxon>
    </lineage>
</organism>
<dbReference type="Pfam" id="PF14734">
    <property type="entry name" value="DUF4469"/>
    <property type="match status" value="1"/>
</dbReference>
<reference evidence="2 3" key="1">
    <citation type="submission" date="2021-05" db="EMBL/GenBank/DDBJ databases">
        <title>Comparative genomic studies on the polysaccharide-degrading batcterial strains of the Flammeovirga genus.</title>
        <authorList>
            <person name="Zewei F."/>
            <person name="Zheng Z."/>
            <person name="Yu L."/>
            <person name="Ruyue G."/>
            <person name="Yanhong M."/>
            <person name="Yuanyuan C."/>
            <person name="Jingyan G."/>
            <person name="Wenjun H."/>
        </authorList>
    </citation>
    <scope>NUCLEOTIDE SEQUENCE [LARGE SCALE GENOMIC DNA]</scope>
    <source>
        <strain evidence="2 3">NBRC:100898</strain>
    </source>
</reference>
<dbReference type="CDD" id="cd12843">
    <property type="entry name" value="Bvu_2165_C_like"/>
    <property type="match status" value="1"/>
</dbReference>
<proteinExistence type="predicted"/>
<gene>
    <name evidence="2" type="ORF">KMW28_05020</name>
</gene>
<protein>
    <submittedName>
        <fullName evidence="2">DUF4469 domain-containing protein</fullName>
    </submittedName>
</protein>
<dbReference type="KEGG" id="fya:KMW28_05020"/>
<evidence type="ECO:0000313" key="2">
    <source>
        <dbReference type="EMBL" id="QWG02943.1"/>
    </source>
</evidence>
<dbReference type="AlphaFoldDB" id="A0AAX1NAB8"/>
<evidence type="ECO:0000313" key="3">
    <source>
        <dbReference type="Proteomes" id="UP000678679"/>
    </source>
</evidence>
<dbReference type="EMBL" id="CP076132">
    <property type="protein sequence ID" value="QWG02943.1"/>
    <property type="molecule type" value="Genomic_DNA"/>
</dbReference>
<keyword evidence="3" id="KW-1185">Reference proteome</keyword>
<dbReference type="RefSeq" id="WP_169664409.1">
    <property type="nucleotide sequence ID" value="NZ_CP076132.1"/>
</dbReference>
<dbReference type="Proteomes" id="UP000678679">
    <property type="component" value="Chromosome 1"/>
</dbReference>
<dbReference type="Gene3D" id="2.70.50.70">
    <property type="match status" value="1"/>
</dbReference>
<name>A0AAX1NAB8_9BACT</name>
<evidence type="ECO:0000259" key="1">
    <source>
        <dbReference type="Pfam" id="PF14734"/>
    </source>
</evidence>